<feature type="transmembrane region" description="Helical" evidence="8">
    <location>
        <begin position="157"/>
        <end position="178"/>
    </location>
</feature>
<dbReference type="InterPro" id="IPR027417">
    <property type="entry name" value="P-loop_NTPase"/>
</dbReference>
<dbReference type="PANTHER" id="PTHR24221:SF653">
    <property type="entry name" value="TRANSPORT ATP-BINDING PROTEIN CYDC"/>
    <property type="match status" value="1"/>
</dbReference>
<evidence type="ECO:0000313" key="12">
    <source>
        <dbReference type="Proteomes" id="UP001597497"/>
    </source>
</evidence>
<keyword evidence="2 8" id="KW-0812">Transmembrane</keyword>
<dbReference type="EMBL" id="JBHUMM010000007">
    <property type="protein sequence ID" value="MFD2670920.1"/>
    <property type="molecule type" value="Genomic_DNA"/>
</dbReference>
<evidence type="ECO:0000256" key="6">
    <source>
        <dbReference type="ARBA" id="ARBA00023136"/>
    </source>
</evidence>
<evidence type="ECO:0000256" key="2">
    <source>
        <dbReference type="ARBA" id="ARBA00022692"/>
    </source>
</evidence>
<proteinExistence type="predicted"/>
<dbReference type="Gene3D" id="1.20.1560.10">
    <property type="entry name" value="ABC transporter type 1, transmembrane domain"/>
    <property type="match status" value="1"/>
</dbReference>
<dbReference type="Pfam" id="PF00005">
    <property type="entry name" value="ABC_tran"/>
    <property type="match status" value="1"/>
</dbReference>
<name>A0ABW5R8I6_9BACL</name>
<reference evidence="12" key="1">
    <citation type="journal article" date="2019" name="Int. J. Syst. Evol. Microbiol.">
        <title>The Global Catalogue of Microorganisms (GCM) 10K type strain sequencing project: providing services to taxonomists for standard genome sequencing and annotation.</title>
        <authorList>
            <consortium name="The Broad Institute Genomics Platform"/>
            <consortium name="The Broad Institute Genome Sequencing Center for Infectious Disease"/>
            <person name="Wu L."/>
            <person name="Ma J."/>
        </authorList>
    </citation>
    <scope>NUCLEOTIDE SEQUENCE [LARGE SCALE GENOMIC DNA]</scope>
    <source>
        <strain evidence="12">KCTC 33676</strain>
    </source>
</reference>
<dbReference type="PROSITE" id="PS50893">
    <property type="entry name" value="ABC_TRANSPORTER_2"/>
    <property type="match status" value="1"/>
</dbReference>
<feature type="domain" description="ABC transporter" evidence="9">
    <location>
        <begin position="375"/>
        <end position="610"/>
    </location>
</feature>
<dbReference type="Pfam" id="PF00664">
    <property type="entry name" value="ABC_membrane"/>
    <property type="match status" value="1"/>
</dbReference>
<evidence type="ECO:0000256" key="4">
    <source>
        <dbReference type="ARBA" id="ARBA00022840"/>
    </source>
</evidence>
<keyword evidence="5 8" id="KW-1133">Transmembrane helix</keyword>
<dbReference type="InterPro" id="IPR014223">
    <property type="entry name" value="ABC_CydC/D"/>
</dbReference>
<sequence length="638" mass="70915">MNIIRELLRFIFPHKWLVALSVLFGFLTVGTNVGLMGTSGYLIASAALQPETVLLLWMPIVGVRFFGLSRGVFRYLERLASHDLTFRILARLRVWLYTGMEPHAVRLLEEHRSGDVLNSVMNDVDQMQNVYLRVLSPPVIAVLTALLGFVILGSYDLTLGLVLLAMMTLAGIAIPWWNRRATRQWGDRHVAVRSELYTETSDLIAGMGELTAYGKLDDKLNQLEATQEELSRVQRKMGGISSVSSGLMFGVSHIAMWLTLLLAIPLTASGEIGGIALPTITLVALACFEAIMPLPLAFMEWDQTVAAGRRLLRLAKGNAFADKGQEDRAPLTDQQTDQITDQTIDQQAVRRSDDPYSPSVHSELPDSERSSQTAFELTEVTYAYPQQSCPALQQVSMTIPEGAHVAIVGESGSGKSTLLQLLLKLRQHEQGEIRLNGMDIHQITEENVREGIAYMPQNPYLFHASIADNLRLAKPDATQAELEEAARQALIHDTIAALPQGYETIVGEWGTRFSGGEQQRLSLARTLLKDARIVCFDEPTTGLDPITERAFYNSMKSVLRDKTVVWVTHRLTGLREMDQIWVMNKGRVEEHGTEDVLLTRNGKYAQLWKQRQTQLHWPADSGLSASSSGNTPASSLRT</sequence>
<dbReference type="InterPro" id="IPR017871">
    <property type="entry name" value="ABC_transporter-like_CS"/>
</dbReference>
<keyword evidence="3" id="KW-0547">Nucleotide-binding</keyword>
<comment type="subcellular location">
    <subcellularLocation>
        <location evidence="1">Cell membrane</location>
        <topology evidence="1">Multi-pass membrane protein</topology>
    </subcellularLocation>
</comment>
<evidence type="ECO:0000256" key="8">
    <source>
        <dbReference type="SAM" id="Phobius"/>
    </source>
</evidence>
<keyword evidence="6 8" id="KW-0472">Membrane</keyword>
<protein>
    <submittedName>
        <fullName evidence="11">Thiol reductant ABC exporter subunit CydC</fullName>
    </submittedName>
</protein>
<evidence type="ECO:0000259" key="10">
    <source>
        <dbReference type="PROSITE" id="PS50929"/>
    </source>
</evidence>
<feature type="compositionally biased region" description="Low complexity" evidence="7">
    <location>
        <begin position="332"/>
        <end position="347"/>
    </location>
</feature>
<feature type="transmembrane region" description="Helical" evidence="8">
    <location>
        <begin position="16"/>
        <end position="42"/>
    </location>
</feature>
<keyword evidence="12" id="KW-1185">Reference proteome</keyword>
<dbReference type="PROSITE" id="PS00211">
    <property type="entry name" value="ABC_TRANSPORTER_1"/>
    <property type="match status" value="1"/>
</dbReference>
<feature type="domain" description="ABC transmembrane type-1" evidence="10">
    <location>
        <begin position="19"/>
        <end position="306"/>
    </location>
</feature>
<dbReference type="CDD" id="cd18585">
    <property type="entry name" value="ABC_6TM_CydC"/>
    <property type="match status" value="1"/>
</dbReference>
<feature type="compositionally biased region" description="Low complexity" evidence="7">
    <location>
        <begin position="624"/>
        <end position="638"/>
    </location>
</feature>
<evidence type="ECO:0000256" key="1">
    <source>
        <dbReference type="ARBA" id="ARBA00004651"/>
    </source>
</evidence>
<evidence type="ECO:0000256" key="7">
    <source>
        <dbReference type="SAM" id="MobiDB-lite"/>
    </source>
</evidence>
<evidence type="ECO:0000256" key="5">
    <source>
        <dbReference type="ARBA" id="ARBA00022989"/>
    </source>
</evidence>
<feature type="region of interest" description="Disordered" evidence="7">
    <location>
        <begin position="323"/>
        <end position="371"/>
    </location>
</feature>
<feature type="region of interest" description="Disordered" evidence="7">
    <location>
        <begin position="619"/>
        <end position="638"/>
    </location>
</feature>
<dbReference type="InterPro" id="IPR003439">
    <property type="entry name" value="ABC_transporter-like_ATP-bd"/>
</dbReference>
<organism evidence="11 12">
    <name type="scientific">Marinicrinis sediminis</name>
    <dbReference type="NCBI Taxonomy" id="1652465"/>
    <lineage>
        <taxon>Bacteria</taxon>
        <taxon>Bacillati</taxon>
        <taxon>Bacillota</taxon>
        <taxon>Bacilli</taxon>
        <taxon>Bacillales</taxon>
        <taxon>Paenibacillaceae</taxon>
    </lineage>
</organism>
<dbReference type="PANTHER" id="PTHR24221">
    <property type="entry name" value="ATP-BINDING CASSETTE SUB-FAMILY B"/>
    <property type="match status" value="1"/>
</dbReference>
<feature type="transmembrane region" description="Helical" evidence="8">
    <location>
        <begin position="272"/>
        <end position="291"/>
    </location>
</feature>
<dbReference type="RefSeq" id="WP_379928343.1">
    <property type="nucleotide sequence ID" value="NZ_JBHUMM010000007.1"/>
</dbReference>
<dbReference type="PROSITE" id="PS50929">
    <property type="entry name" value="ABC_TM1F"/>
    <property type="match status" value="1"/>
</dbReference>
<feature type="transmembrane region" description="Helical" evidence="8">
    <location>
        <begin position="245"/>
        <end position="266"/>
    </location>
</feature>
<accession>A0ABW5R8I6</accession>
<feature type="transmembrane region" description="Helical" evidence="8">
    <location>
        <begin position="130"/>
        <end position="151"/>
    </location>
</feature>
<dbReference type="SUPFAM" id="SSF52540">
    <property type="entry name" value="P-loop containing nucleoside triphosphate hydrolases"/>
    <property type="match status" value="1"/>
</dbReference>
<keyword evidence="4" id="KW-0067">ATP-binding</keyword>
<gene>
    <name evidence="11" type="primary">cydC</name>
    <name evidence="11" type="ORF">ACFSUC_04770</name>
</gene>
<feature type="transmembrane region" description="Helical" evidence="8">
    <location>
        <begin position="54"/>
        <end position="73"/>
    </location>
</feature>
<dbReference type="InterPro" id="IPR036640">
    <property type="entry name" value="ABC1_TM_sf"/>
</dbReference>
<dbReference type="Proteomes" id="UP001597497">
    <property type="component" value="Unassembled WGS sequence"/>
</dbReference>
<evidence type="ECO:0000259" key="9">
    <source>
        <dbReference type="PROSITE" id="PS50893"/>
    </source>
</evidence>
<dbReference type="InterPro" id="IPR039421">
    <property type="entry name" value="Type_1_exporter"/>
</dbReference>
<dbReference type="NCBIfam" id="TIGR02868">
    <property type="entry name" value="CydC"/>
    <property type="match status" value="1"/>
</dbReference>
<comment type="caution">
    <text evidence="11">The sequence shown here is derived from an EMBL/GenBank/DDBJ whole genome shotgun (WGS) entry which is preliminary data.</text>
</comment>
<dbReference type="InterPro" id="IPR011527">
    <property type="entry name" value="ABC1_TM_dom"/>
</dbReference>
<evidence type="ECO:0000256" key="3">
    <source>
        <dbReference type="ARBA" id="ARBA00022741"/>
    </source>
</evidence>
<dbReference type="SUPFAM" id="SSF90123">
    <property type="entry name" value="ABC transporter transmembrane region"/>
    <property type="match status" value="1"/>
</dbReference>
<dbReference type="Gene3D" id="3.40.50.300">
    <property type="entry name" value="P-loop containing nucleotide triphosphate hydrolases"/>
    <property type="match status" value="1"/>
</dbReference>
<evidence type="ECO:0000313" key="11">
    <source>
        <dbReference type="EMBL" id="MFD2670920.1"/>
    </source>
</evidence>
<dbReference type="InterPro" id="IPR003593">
    <property type="entry name" value="AAA+_ATPase"/>
</dbReference>
<dbReference type="SMART" id="SM00382">
    <property type="entry name" value="AAA"/>
    <property type="match status" value="1"/>
</dbReference>